<sequence length="249" mass="28133">MKLKLLLLFSLYGLFARAQEEPTYEKKVKFGLKAGVNASLFTREVAPFDGERSPKYADFLSYYRPSGMGGVTAQLTLNKHFSLGAEVIFNSRGMAFREPNQRVIIVDDEGNEEFAYTYFNYNIDYIEFPLMINYGFKPPAYKVMVMGYIGLAPGTVVNRKTKLRYEKSTDGSPSRGRNEQARLNSVNPFNTSLLAGVQIGEKNTDRATIFGDLRFSHTLLPVFERDKTLEGGNLKTHMFTASMAFGVRF</sequence>
<dbReference type="EMBL" id="SJSL01000004">
    <property type="protein sequence ID" value="TCD00220.1"/>
    <property type="molecule type" value="Genomic_DNA"/>
</dbReference>
<dbReference type="AlphaFoldDB" id="A0A4R0NHW0"/>
<gene>
    <name evidence="3" type="ORF">EZ437_16030</name>
</gene>
<dbReference type="InterPro" id="IPR025665">
    <property type="entry name" value="Beta-barrel_OMP_2"/>
</dbReference>
<organism evidence="3 4">
    <name type="scientific">Pedobacter psychroterrae</name>
    <dbReference type="NCBI Taxonomy" id="2530453"/>
    <lineage>
        <taxon>Bacteria</taxon>
        <taxon>Pseudomonadati</taxon>
        <taxon>Bacteroidota</taxon>
        <taxon>Sphingobacteriia</taxon>
        <taxon>Sphingobacteriales</taxon>
        <taxon>Sphingobacteriaceae</taxon>
        <taxon>Pedobacter</taxon>
    </lineage>
</organism>
<dbReference type="Proteomes" id="UP000293347">
    <property type="component" value="Unassembled WGS sequence"/>
</dbReference>
<proteinExistence type="predicted"/>
<reference evidence="3 4" key="1">
    <citation type="submission" date="2019-02" db="EMBL/GenBank/DDBJ databases">
        <title>Pedobacter sp. RP-1-14 sp. nov., isolated from Arctic soil.</title>
        <authorList>
            <person name="Dahal R.H."/>
        </authorList>
    </citation>
    <scope>NUCLEOTIDE SEQUENCE [LARGE SCALE GENOMIC DNA]</scope>
    <source>
        <strain evidence="3 4">RP-1-14</strain>
    </source>
</reference>
<dbReference type="RefSeq" id="WP_131597075.1">
    <property type="nucleotide sequence ID" value="NZ_SJSL01000004.1"/>
</dbReference>
<accession>A0A4R0NHW0</accession>
<evidence type="ECO:0000259" key="2">
    <source>
        <dbReference type="Pfam" id="PF13568"/>
    </source>
</evidence>
<evidence type="ECO:0000313" key="4">
    <source>
        <dbReference type="Proteomes" id="UP000293347"/>
    </source>
</evidence>
<feature type="chain" id="PRO_5020934343" evidence="1">
    <location>
        <begin position="19"/>
        <end position="249"/>
    </location>
</feature>
<dbReference type="Pfam" id="PF13568">
    <property type="entry name" value="OMP_b-brl_2"/>
    <property type="match status" value="1"/>
</dbReference>
<name>A0A4R0NHW0_9SPHI</name>
<evidence type="ECO:0000313" key="3">
    <source>
        <dbReference type="EMBL" id="TCD00220.1"/>
    </source>
</evidence>
<keyword evidence="1" id="KW-0732">Signal</keyword>
<dbReference type="OrthoDB" id="947434at2"/>
<feature type="signal peptide" evidence="1">
    <location>
        <begin position="1"/>
        <end position="18"/>
    </location>
</feature>
<comment type="caution">
    <text evidence="3">The sequence shown here is derived from an EMBL/GenBank/DDBJ whole genome shotgun (WGS) entry which is preliminary data.</text>
</comment>
<keyword evidence="4" id="KW-1185">Reference proteome</keyword>
<feature type="domain" description="Outer membrane protein beta-barrel" evidence="2">
    <location>
        <begin position="18"/>
        <end position="223"/>
    </location>
</feature>
<protein>
    <submittedName>
        <fullName evidence="3">PorT family protein</fullName>
    </submittedName>
</protein>
<evidence type="ECO:0000256" key="1">
    <source>
        <dbReference type="SAM" id="SignalP"/>
    </source>
</evidence>